<gene>
    <name evidence="17" type="ORF">PCAL00307_LOCUS14095</name>
    <name evidence="18" type="ORF">PECAL_2P15630</name>
</gene>
<evidence type="ECO:0000256" key="1">
    <source>
        <dbReference type="ARBA" id="ARBA00001947"/>
    </source>
</evidence>
<dbReference type="GO" id="GO:0004176">
    <property type="term" value="F:ATP-dependent peptidase activity"/>
    <property type="evidence" value="ECO:0007669"/>
    <property type="project" value="InterPro"/>
</dbReference>
<keyword evidence="6" id="KW-0645">Protease</keyword>
<dbReference type="GO" id="GO:0046872">
    <property type="term" value="F:metal ion binding"/>
    <property type="evidence" value="ECO:0007669"/>
    <property type="project" value="UniProtKB-KW"/>
</dbReference>
<protein>
    <recommendedName>
        <fullName evidence="16">AAA+ ATPase domain-containing protein</fullName>
    </recommendedName>
</protein>
<keyword evidence="14" id="KW-0472">Membrane</keyword>
<organism evidence="17">
    <name type="scientific">Pelagomonas calceolata</name>
    <dbReference type="NCBI Taxonomy" id="35677"/>
    <lineage>
        <taxon>Eukaryota</taxon>
        <taxon>Sar</taxon>
        <taxon>Stramenopiles</taxon>
        <taxon>Ochrophyta</taxon>
        <taxon>Pelagophyceae</taxon>
        <taxon>Pelagomonadales</taxon>
        <taxon>Pelagomonadaceae</taxon>
        <taxon>Pelagomonas</taxon>
    </lineage>
</organism>
<dbReference type="CDD" id="cd19501">
    <property type="entry name" value="RecA-like_FtsH"/>
    <property type="match status" value="1"/>
</dbReference>
<keyword evidence="11 15" id="KW-0067">ATP-binding</keyword>
<evidence type="ECO:0000313" key="19">
    <source>
        <dbReference type="Proteomes" id="UP000789595"/>
    </source>
</evidence>
<dbReference type="EMBL" id="CAKKNE010000002">
    <property type="protein sequence ID" value="CAH0368496.1"/>
    <property type="molecule type" value="Genomic_DNA"/>
</dbReference>
<comment type="cofactor">
    <cofactor evidence="1">
        <name>Zn(2+)</name>
        <dbReference type="ChEBI" id="CHEBI:29105"/>
    </cofactor>
</comment>
<comment type="similarity">
    <text evidence="15">Belongs to the AAA ATPase family.</text>
</comment>
<feature type="domain" description="AAA+ ATPase" evidence="16">
    <location>
        <begin position="253"/>
        <end position="389"/>
    </location>
</feature>
<dbReference type="GO" id="GO:0005524">
    <property type="term" value="F:ATP binding"/>
    <property type="evidence" value="ECO:0007669"/>
    <property type="project" value="UniProtKB-KW"/>
</dbReference>
<evidence type="ECO:0000256" key="10">
    <source>
        <dbReference type="ARBA" id="ARBA00022833"/>
    </source>
</evidence>
<dbReference type="SMART" id="SM00382">
    <property type="entry name" value="AAA"/>
    <property type="match status" value="1"/>
</dbReference>
<dbReference type="GO" id="GO:0016020">
    <property type="term" value="C:membrane"/>
    <property type="evidence" value="ECO:0007669"/>
    <property type="project" value="UniProtKB-SubCell"/>
</dbReference>
<dbReference type="PANTHER" id="PTHR23076">
    <property type="entry name" value="METALLOPROTEASE M41 FTSH"/>
    <property type="match status" value="1"/>
</dbReference>
<reference evidence="18" key="2">
    <citation type="submission" date="2021-11" db="EMBL/GenBank/DDBJ databases">
        <authorList>
            <consortium name="Genoscope - CEA"/>
            <person name="William W."/>
        </authorList>
    </citation>
    <scope>NUCLEOTIDE SEQUENCE</scope>
</reference>
<dbReference type="Pfam" id="PF00004">
    <property type="entry name" value="AAA"/>
    <property type="match status" value="1"/>
</dbReference>
<evidence type="ECO:0000256" key="2">
    <source>
        <dbReference type="ARBA" id="ARBA00004173"/>
    </source>
</evidence>
<evidence type="ECO:0000256" key="12">
    <source>
        <dbReference type="ARBA" id="ARBA00023049"/>
    </source>
</evidence>
<name>A0A7S3ZZB8_9STRA</name>
<evidence type="ECO:0000256" key="8">
    <source>
        <dbReference type="ARBA" id="ARBA00022741"/>
    </source>
</evidence>
<keyword evidence="9" id="KW-0378">Hydrolase</keyword>
<evidence type="ECO:0000256" key="4">
    <source>
        <dbReference type="ARBA" id="ARBA00010044"/>
    </source>
</evidence>
<dbReference type="FunFam" id="1.10.8.60:FF:000001">
    <property type="entry name" value="ATP-dependent zinc metalloprotease FtsH"/>
    <property type="match status" value="1"/>
</dbReference>
<comment type="subcellular location">
    <subcellularLocation>
        <location evidence="3">Membrane</location>
    </subcellularLocation>
    <subcellularLocation>
        <location evidence="2">Mitochondrion</location>
    </subcellularLocation>
</comment>
<keyword evidence="19" id="KW-1185">Reference proteome</keyword>
<dbReference type="FunFam" id="1.20.58.760:FF:000002">
    <property type="entry name" value="ATP-dependent zinc metalloprotease FtsH"/>
    <property type="match status" value="1"/>
</dbReference>
<dbReference type="GO" id="GO:0006508">
    <property type="term" value="P:proteolysis"/>
    <property type="evidence" value="ECO:0007669"/>
    <property type="project" value="UniProtKB-KW"/>
</dbReference>
<dbReference type="InterPro" id="IPR005936">
    <property type="entry name" value="FtsH"/>
</dbReference>
<dbReference type="InterPro" id="IPR003960">
    <property type="entry name" value="ATPase_AAA_CS"/>
</dbReference>
<accession>A0A7S3ZZB8</accession>
<dbReference type="InterPro" id="IPR003959">
    <property type="entry name" value="ATPase_AAA_core"/>
</dbReference>
<dbReference type="FunFam" id="3.40.50.300:FF:000175">
    <property type="entry name" value="ATP-dependent zinc metalloprotease FTSH 4"/>
    <property type="match status" value="1"/>
</dbReference>
<keyword evidence="8 15" id="KW-0547">Nucleotide-binding</keyword>
<dbReference type="Gene3D" id="1.20.58.760">
    <property type="entry name" value="Peptidase M41"/>
    <property type="match status" value="1"/>
</dbReference>
<comment type="similarity">
    <text evidence="4">In the C-terminal section; belongs to the peptidase M41 family.</text>
</comment>
<reference evidence="17" key="1">
    <citation type="submission" date="2021-01" db="EMBL/GenBank/DDBJ databases">
        <authorList>
            <person name="Corre E."/>
            <person name="Pelletier E."/>
            <person name="Niang G."/>
            <person name="Scheremetjew M."/>
            <person name="Finn R."/>
            <person name="Kale V."/>
            <person name="Holt S."/>
            <person name="Cochrane G."/>
            <person name="Meng A."/>
            <person name="Brown T."/>
            <person name="Cohen L."/>
        </authorList>
    </citation>
    <scope>NUCLEOTIDE SEQUENCE</scope>
    <source>
        <strain evidence="17">CCMP1756</strain>
    </source>
</reference>
<dbReference type="EMBL" id="HBIW01016342">
    <property type="protein sequence ID" value="CAE0698659.1"/>
    <property type="molecule type" value="Transcribed_RNA"/>
</dbReference>
<evidence type="ECO:0000256" key="3">
    <source>
        <dbReference type="ARBA" id="ARBA00004370"/>
    </source>
</evidence>
<evidence type="ECO:0000256" key="7">
    <source>
        <dbReference type="ARBA" id="ARBA00022723"/>
    </source>
</evidence>
<evidence type="ECO:0000256" key="9">
    <source>
        <dbReference type="ARBA" id="ARBA00022801"/>
    </source>
</evidence>
<evidence type="ECO:0000256" key="13">
    <source>
        <dbReference type="ARBA" id="ARBA00023128"/>
    </source>
</evidence>
<evidence type="ECO:0000256" key="5">
    <source>
        <dbReference type="ARBA" id="ARBA00010550"/>
    </source>
</evidence>
<dbReference type="Gene3D" id="3.40.50.300">
    <property type="entry name" value="P-loop containing nucleotide triphosphate hydrolases"/>
    <property type="match status" value="1"/>
</dbReference>
<dbReference type="GO" id="GO:0004222">
    <property type="term" value="F:metalloendopeptidase activity"/>
    <property type="evidence" value="ECO:0007669"/>
    <property type="project" value="InterPro"/>
</dbReference>
<dbReference type="InterPro" id="IPR000642">
    <property type="entry name" value="Peptidase_M41"/>
</dbReference>
<evidence type="ECO:0000256" key="14">
    <source>
        <dbReference type="ARBA" id="ARBA00023136"/>
    </source>
</evidence>
<dbReference type="PANTHER" id="PTHR23076:SF97">
    <property type="entry name" value="ATP-DEPENDENT ZINC METALLOPROTEASE YME1L1"/>
    <property type="match status" value="1"/>
</dbReference>
<sequence>MRRAALVAARAATRTPPRVRQQHAAAWRPHQAPQPQTRPFVSFLRTRRLKALERAADANPADGAAQMAFVRELGKTHPEAALRRIEALDPARQAALLEPLTREYLKALVATGRVDTMALADVRKRLLATAAATKASAEAGMSAAAPVAGLAAVGTAANPVQVAVVQAGWKSQLWRTVRVLAVAFLALSAFGALLDEKGVSSRLGATSSAVHTAESSDKRFSDVCGVDEAKAELEEIVMYLKDPGRFTRLGGKLPKGCLLMGPPGTGKTLLARAIAGEAGVPFFYASGSEFEEMYVGVGARRVRDLFDAAKKRSPCIVFIDEIDAIGASRHLKEQQAMKMTLNQLLVEMDGFEQNQGVIVIGATNIADSLDPALLRPGRFDRHVAVPLPDIEGRKQILQLHASKVPLDPKADLTTLAKGTPGMSGADLSNLVNQAALKAALDGLESVTASALDYAKDKILMGAERKSAVLSEETIRMTAFHEGGHALVALHTPGADPVHKATVMPRGQALGMVQQLPEGDQTSFTKRQMLARMDVCMGGRVAEELVYGADEVTSGASSDIVQATRLARNMVTKWGFSDEVGVVYHSGKVGADHSPSPETQAAIDLEVKRLCEASYARATKILTDHRDELDLVAHALIARETLSGAELKEVIGMGVAKAPKPPLVPEVSIKPPRLKPAATAGAAAA</sequence>
<dbReference type="Proteomes" id="UP000789595">
    <property type="component" value="Unassembled WGS sequence"/>
</dbReference>
<dbReference type="InterPro" id="IPR027417">
    <property type="entry name" value="P-loop_NTPase"/>
</dbReference>
<keyword evidence="7" id="KW-0479">Metal-binding</keyword>
<evidence type="ECO:0000313" key="18">
    <source>
        <dbReference type="EMBL" id="CAH0368496.1"/>
    </source>
</evidence>
<dbReference type="OrthoDB" id="1413014at2759"/>
<dbReference type="SUPFAM" id="SSF140990">
    <property type="entry name" value="FtsH protease domain-like"/>
    <property type="match status" value="1"/>
</dbReference>
<evidence type="ECO:0000256" key="11">
    <source>
        <dbReference type="ARBA" id="ARBA00022840"/>
    </source>
</evidence>
<dbReference type="HAMAP" id="MF_01458">
    <property type="entry name" value="FtsH"/>
    <property type="match status" value="1"/>
</dbReference>
<dbReference type="Pfam" id="PF17862">
    <property type="entry name" value="AAA_lid_3"/>
    <property type="match status" value="1"/>
</dbReference>
<dbReference type="NCBIfam" id="TIGR01241">
    <property type="entry name" value="FtsH_fam"/>
    <property type="match status" value="1"/>
</dbReference>
<keyword evidence="12" id="KW-0482">Metalloprotease</keyword>
<dbReference type="InterPro" id="IPR041569">
    <property type="entry name" value="AAA_lid_3"/>
</dbReference>
<evidence type="ECO:0000256" key="6">
    <source>
        <dbReference type="ARBA" id="ARBA00022670"/>
    </source>
</evidence>
<evidence type="ECO:0000313" key="17">
    <source>
        <dbReference type="EMBL" id="CAE0698659.1"/>
    </source>
</evidence>
<evidence type="ECO:0000256" key="15">
    <source>
        <dbReference type="RuleBase" id="RU003651"/>
    </source>
</evidence>
<keyword evidence="10" id="KW-0862">Zinc</keyword>
<dbReference type="InterPro" id="IPR003593">
    <property type="entry name" value="AAA+_ATPase"/>
</dbReference>
<dbReference type="PROSITE" id="PS00674">
    <property type="entry name" value="AAA"/>
    <property type="match status" value="1"/>
</dbReference>
<comment type="similarity">
    <text evidence="5">In the N-terminal section; belongs to the AAA ATPase family.</text>
</comment>
<dbReference type="InterPro" id="IPR037219">
    <property type="entry name" value="Peptidase_M41-like"/>
</dbReference>
<dbReference type="SUPFAM" id="SSF52540">
    <property type="entry name" value="P-loop containing nucleoside triphosphate hydrolases"/>
    <property type="match status" value="1"/>
</dbReference>
<evidence type="ECO:0000259" key="16">
    <source>
        <dbReference type="SMART" id="SM00382"/>
    </source>
</evidence>
<dbReference type="GO" id="GO:0005739">
    <property type="term" value="C:mitochondrion"/>
    <property type="evidence" value="ECO:0007669"/>
    <property type="project" value="UniProtKB-SubCell"/>
</dbReference>
<proteinExistence type="inferred from homology"/>
<dbReference type="AlphaFoldDB" id="A0A7S3ZZB8"/>
<dbReference type="Pfam" id="PF01434">
    <property type="entry name" value="Peptidase_M41"/>
    <property type="match status" value="1"/>
</dbReference>
<dbReference type="GO" id="GO:0016887">
    <property type="term" value="F:ATP hydrolysis activity"/>
    <property type="evidence" value="ECO:0007669"/>
    <property type="project" value="InterPro"/>
</dbReference>
<keyword evidence="13" id="KW-0496">Mitochondrion</keyword>
<dbReference type="Gene3D" id="1.10.8.60">
    <property type="match status" value="1"/>
</dbReference>